<sequence>MAFGSLMLDLLGKEISNEERELLKHPNVGGLIFFTRNYESSSQIIELVKSIRAVKPDILIAVDHEGGRVQRFRNEFTRLPPVATLGKLYAGNAERALASAKQHAWLMAAELRAVGIDFSFAPVLDLDFGDSPVIGDRAFHRQPEAVIALAGAYIAGMREAGMAATGKHFPGHGYVNVDSHLDIPRDERELDAIMQADVLPFQALIQQGLDAVMPAHVIYEKVDSQPAGFSTFWLQTVLRQQLGFQGVIFSDDLNMEGARVAGSYASRAEAALAAGCDMALICNNRAGAIEILDKANLNTSAESSQRLQRMRGQAFMNRHALLADEYWQQSVESITRLV</sequence>
<dbReference type="FunFam" id="3.20.20.300:FF:000001">
    <property type="entry name" value="Beta-hexosaminidase"/>
    <property type="match status" value="1"/>
</dbReference>
<feature type="site" description="Important for catalytic activity" evidence="11">
    <location>
        <position position="178"/>
    </location>
</feature>
<dbReference type="EC" id="3.2.1.52" evidence="11"/>
<dbReference type="Proteomes" id="UP001300672">
    <property type="component" value="Chromosome"/>
</dbReference>
<proteinExistence type="inferred from homology"/>
<dbReference type="GO" id="GO:0009254">
    <property type="term" value="P:peptidoglycan turnover"/>
    <property type="evidence" value="ECO:0007669"/>
    <property type="project" value="UniProtKB-UniRule"/>
</dbReference>
<dbReference type="InterPro" id="IPR036962">
    <property type="entry name" value="Glyco_hydro_3_N_sf"/>
</dbReference>
<dbReference type="SUPFAM" id="SSF51445">
    <property type="entry name" value="(Trans)glycosidases"/>
    <property type="match status" value="1"/>
</dbReference>
<evidence type="ECO:0000256" key="3">
    <source>
        <dbReference type="ARBA" id="ARBA00022618"/>
    </source>
</evidence>
<keyword evidence="9 11" id="KW-0961">Cell wall biogenesis/degradation</keyword>
<gene>
    <name evidence="11 13" type="primary">nagZ</name>
    <name evidence="13" type="ORF">QJT80_09380</name>
</gene>
<keyword evidence="2 11" id="KW-0963">Cytoplasm</keyword>
<comment type="pathway">
    <text evidence="10 11">Cell wall biogenesis; peptidoglycan recycling.</text>
</comment>
<dbReference type="InterPro" id="IPR001764">
    <property type="entry name" value="Glyco_hydro_3_N"/>
</dbReference>
<keyword evidence="7 11" id="KW-0326">Glycosidase</keyword>
<dbReference type="Gene3D" id="3.20.20.300">
    <property type="entry name" value="Glycoside hydrolase, family 3, N-terminal domain"/>
    <property type="match status" value="1"/>
</dbReference>
<feature type="active site" description="Nucleophile" evidence="11">
    <location>
        <position position="251"/>
    </location>
</feature>
<keyword evidence="5 11" id="KW-0133">Cell shape</keyword>
<keyword evidence="3 11" id="KW-0132">Cell division</keyword>
<feature type="binding site" evidence="11">
    <location>
        <position position="63"/>
    </location>
    <ligand>
        <name>substrate</name>
    </ligand>
</feature>
<evidence type="ECO:0000256" key="4">
    <source>
        <dbReference type="ARBA" id="ARBA00022801"/>
    </source>
</evidence>
<evidence type="ECO:0000256" key="5">
    <source>
        <dbReference type="ARBA" id="ARBA00022960"/>
    </source>
</evidence>
<evidence type="ECO:0000256" key="1">
    <source>
        <dbReference type="ARBA" id="ARBA00001231"/>
    </source>
</evidence>
<feature type="binding site" evidence="11">
    <location>
        <begin position="167"/>
        <end position="168"/>
    </location>
    <ligand>
        <name>substrate</name>
    </ligand>
</feature>
<dbReference type="GO" id="GO:0004563">
    <property type="term" value="F:beta-N-acetylhexosaminidase activity"/>
    <property type="evidence" value="ECO:0007669"/>
    <property type="project" value="UniProtKB-UniRule"/>
</dbReference>
<feature type="active site" description="Proton donor/acceptor" evidence="11">
    <location>
        <position position="180"/>
    </location>
</feature>
<dbReference type="GO" id="GO:0005975">
    <property type="term" value="P:carbohydrate metabolic process"/>
    <property type="evidence" value="ECO:0007669"/>
    <property type="project" value="InterPro"/>
</dbReference>
<dbReference type="GO" id="GO:0005737">
    <property type="term" value="C:cytoplasm"/>
    <property type="evidence" value="ECO:0007669"/>
    <property type="project" value="UniProtKB-SubCell"/>
</dbReference>
<evidence type="ECO:0000256" key="2">
    <source>
        <dbReference type="ARBA" id="ARBA00022490"/>
    </source>
</evidence>
<comment type="similarity">
    <text evidence="11">Belongs to the glycosyl hydrolase 3 family. NagZ subfamily.</text>
</comment>
<reference evidence="13" key="1">
    <citation type="journal article" date="2023" name="Int. J. Mol. Sci.">
        <title>Metagenomics Revealed a New Genus 'Candidatus Thiocaldithrix dubininis' gen. nov., sp. nov. and a New Species 'Candidatus Thiothrix putei' sp. nov. in the Family Thiotrichaceae, Some Members of Which Have Traits of Both Na+- and H+-Motive Energetics.</title>
        <authorList>
            <person name="Ravin N.V."/>
            <person name="Muntyan M.S."/>
            <person name="Smolyakov D.D."/>
            <person name="Rudenko T.S."/>
            <person name="Beletsky A.V."/>
            <person name="Mardanov A.V."/>
            <person name="Grabovich M.Y."/>
        </authorList>
    </citation>
    <scope>NUCLEOTIDE SEQUENCE</scope>
    <source>
        <strain evidence="13">GKL-01</strain>
    </source>
</reference>
<reference evidence="13" key="2">
    <citation type="submission" date="2023-04" db="EMBL/GenBank/DDBJ databases">
        <authorList>
            <person name="Beletskiy A.V."/>
            <person name="Mardanov A.V."/>
            <person name="Ravin N.V."/>
        </authorList>
    </citation>
    <scope>NUCLEOTIDE SEQUENCE</scope>
    <source>
        <strain evidence="13">GKL-01</strain>
    </source>
</reference>
<keyword evidence="6 11" id="KW-0573">Peptidoglycan synthesis</keyword>
<dbReference type="InterPro" id="IPR019800">
    <property type="entry name" value="Glyco_hydro_3_AS"/>
</dbReference>
<dbReference type="GO" id="GO:0009252">
    <property type="term" value="P:peptidoglycan biosynthetic process"/>
    <property type="evidence" value="ECO:0007669"/>
    <property type="project" value="UniProtKB-KW"/>
</dbReference>
<dbReference type="InterPro" id="IPR050226">
    <property type="entry name" value="NagZ_Beta-hexosaminidase"/>
</dbReference>
<evidence type="ECO:0000256" key="6">
    <source>
        <dbReference type="ARBA" id="ARBA00022984"/>
    </source>
</evidence>
<feature type="binding site" evidence="11">
    <location>
        <position position="71"/>
    </location>
    <ligand>
        <name>substrate</name>
    </ligand>
</feature>
<dbReference type="GO" id="GO:0071555">
    <property type="term" value="P:cell wall organization"/>
    <property type="evidence" value="ECO:0007669"/>
    <property type="project" value="UniProtKB-KW"/>
</dbReference>
<organism evidence="13">
    <name type="scientific">Candidatus Thiocaldithrix dubininis</name>
    <dbReference type="NCBI Taxonomy" id="3080823"/>
    <lineage>
        <taxon>Bacteria</taxon>
        <taxon>Pseudomonadati</taxon>
        <taxon>Pseudomonadota</taxon>
        <taxon>Gammaproteobacteria</taxon>
        <taxon>Thiotrichales</taxon>
        <taxon>Thiotrichaceae</taxon>
        <taxon>Candidatus Thiocaldithrix</taxon>
    </lineage>
</organism>
<dbReference type="Pfam" id="PF00933">
    <property type="entry name" value="Glyco_hydro_3"/>
    <property type="match status" value="1"/>
</dbReference>
<keyword evidence="8 11" id="KW-0131">Cell cycle</keyword>
<evidence type="ECO:0000256" key="9">
    <source>
        <dbReference type="ARBA" id="ARBA00023316"/>
    </source>
</evidence>
<dbReference type="PROSITE" id="PS00775">
    <property type="entry name" value="GLYCOSYL_HYDROL_F3"/>
    <property type="match status" value="1"/>
</dbReference>
<dbReference type="NCBIfam" id="NF003740">
    <property type="entry name" value="PRK05337.1"/>
    <property type="match status" value="1"/>
</dbReference>
<feature type="binding site" evidence="11">
    <location>
        <position position="137"/>
    </location>
    <ligand>
        <name>substrate</name>
    </ligand>
</feature>
<comment type="subcellular location">
    <subcellularLocation>
        <location evidence="11">Cytoplasm</location>
    </subcellularLocation>
</comment>
<comment type="function">
    <text evidence="11">Plays a role in peptidoglycan recycling by cleaving the terminal beta-1,4-linked N-acetylglucosamine (GlcNAc) from peptide-linked peptidoglycan fragments, giving rise to free GlcNAc, anhydro-N-acetylmuramic acid and anhydro-N-acetylmuramic acid-linked peptides.</text>
</comment>
<dbReference type="GO" id="GO:0008360">
    <property type="term" value="P:regulation of cell shape"/>
    <property type="evidence" value="ECO:0007669"/>
    <property type="project" value="UniProtKB-KW"/>
</dbReference>
<name>A0AA95H4Z7_9GAMM</name>
<dbReference type="InterPro" id="IPR022956">
    <property type="entry name" value="Beta_hexosaminidase_bac"/>
</dbReference>
<dbReference type="PANTHER" id="PTHR30480">
    <property type="entry name" value="BETA-HEXOSAMINIDASE-RELATED"/>
    <property type="match status" value="1"/>
</dbReference>
<evidence type="ECO:0000313" key="13">
    <source>
        <dbReference type="EMBL" id="WGZ89713.1"/>
    </source>
</evidence>
<dbReference type="AlphaFoldDB" id="A0AA95H4Z7"/>
<dbReference type="HAMAP" id="MF_00364">
    <property type="entry name" value="NagZ"/>
    <property type="match status" value="1"/>
</dbReference>
<protein>
    <recommendedName>
        <fullName evidence="11">Beta-hexosaminidase</fullName>
        <ecNumber evidence="11">3.2.1.52</ecNumber>
    </recommendedName>
    <alternativeName>
        <fullName evidence="11">Beta-N-acetylhexosaminidase</fullName>
    </alternativeName>
    <alternativeName>
        <fullName evidence="11">N-acetyl-beta-glucosaminidase</fullName>
    </alternativeName>
</protein>
<evidence type="ECO:0000259" key="12">
    <source>
        <dbReference type="Pfam" id="PF00933"/>
    </source>
</evidence>
<dbReference type="KEGG" id="tdu:QJT80_09380"/>
<dbReference type="GO" id="GO:0051301">
    <property type="term" value="P:cell division"/>
    <property type="evidence" value="ECO:0007669"/>
    <property type="project" value="UniProtKB-KW"/>
</dbReference>
<keyword evidence="4 11" id="KW-0378">Hydrolase</keyword>
<comment type="catalytic activity">
    <reaction evidence="1 11">
        <text>Hydrolysis of terminal non-reducing N-acetyl-D-hexosamine residues in N-acetyl-beta-D-hexosaminides.</text>
        <dbReference type="EC" id="3.2.1.52"/>
    </reaction>
</comment>
<dbReference type="PANTHER" id="PTHR30480:SF13">
    <property type="entry name" value="BETA-HEXOSAMINIDASE"/>
    <property type="match status" value="1"/>
</dbReference>
<evidence type="ECO:0000256" key="8">
    <source>
        <dbReference type="ARBA" id="ARBA00023306"/>
    </source>
</evidence>
<dbReference type="EMBL" id="CP124755">
    <property type="protein sequence ID" value="WGZ89713.1"/>
    <property type="molecule type" value="Genomic_DNA"/>
</dbReference>
<dbReference type="InterPro" id="IPR017853">
    <property type="entry name" value="GH"/>
</dbReference>
<evidence type="ECO:0000256" key="10">
    <source>
        <dbReference type="ARBA" id="ARBA00037880"/>
    </source>
</evidence>
<accession>A0AA95H4Z7</accession>
<feature type="domain" description="Glycoside hydrolase family 3 N-terminal" evidence="12">
    <location>
        <begin position="12"/>
        <end position="300"/>
    </location>
</feature>
<evidence type="ECO:0000256" key="11">
    <source>
        <dbReference type="HAMAP-Rule" id="MF_00364"/>
    </source>
</evidence>
<evidence type="ECO:0000256" key="7">
    <source>
        <dbReference type="ARBA" id="ARBA00023295"/>
    </source>
</evidence>